<feature type="domain" description="Methylmalonyl-CoA mutase alpha/beta chain catalytic" evidence="6">
    <location>
        <begin position="115"/>
        <end position="433"/>
    </location>
</feature>
<dbReference type="InterPro" id="IPR006099">
    <property type="entry name" value="MeMalonylCoA_mutase_a/b_cat"/>
</dbReference>
<dbReference type="RefSeq" id="WP_183187835.1">
    <property type="nucleotide sequence ID" value="NZ_JACICD010000001.1"/>
</dbReference>
<evidence type="ECO:0000256" key="1">
    <source>
        <dbReference type="ARBA" id="ARBA00001922"/>
    </source>
</evidence>
<dbReference type="SUPFAM" id="SSF52242">
    <property type="entry name" value="Cobalamin (vitamin B12)-binding domain"/>
    <property type="match status" value="1"/>
</dbReference>
<name>A0A839Z6C7_9HYPH</name>
<accession>A0A839Z6C7</accession>
<evidence type="ECO:0000313" key="7">
    <source>
        <dbReference type="EMBL" id="MBB3769628.1"/>
    </source>
</evidence>
<dbReference type="PANTHER" id="PTHR48101:SF4">
    <property type="entry name" value="METHYLMALONYL-COA MUTASE, MITOCHONDRIAL"/>
    <property type="match status" value="1"/>
</dbReference>
<dbReference type="Proteomes" id="UP000533469">
    <property type="component" value="Unassembled WGS sequence"/>
</dbReference>
<evidence type="ECO:0000259" key="6">
    <source>
        <dbReference type="Pfam" id="PF01642"/>
    </source>
</evidence>
<sequence length="633" mass="65222">MPDLAAFPAARREDWLKLVDGVLKGAPYDKRMVTRTADGITLDALPARRPNAAPIAGRPAGAPWRVIARIDHADPAAANAQLLEDLDGGADGASLVFASAPSAAGFGLPARHEELLQALAGVLPDLVTLRVEAGHYQARDIALALARLFEKQDPARLDIRFGLDPIGDFAALGAAPIEWEALSARLGQTVGTLTARGFTAPMVRADGRLHHAAGATDAQELAAVLATAAAYLRALEAAGLSLEAAAGAIEVTLTADVDQFGTQAKPRAFRLLWTAMLAACRVEAGPVAVHMETAWRSLTRRDPYVNLLRGTIAAFAAGVGGADSLTVLPFTQALGLPDDAARRLARNTQLILLAESNIHRVADPGAGAGAIEERTETLAASAWALFRAIEQEGGMVESLTSGGWARRLATARAARMQDIATRRLPLTGTSEFAALGEGVPNVLAPARQMTAAAPAEGALLCEPLLPHRLAEPFERLRDAAERAHPAPTAFLATLGAPADFTARAGFAKAFLEAGGIAAPVGDGFADAVALADGFRASGARLACLASSDEVYARWGRAAVAALKEAGADTVLLAGRPGADEGDWRTAGVDGFIFVGADLIATLGEAHRRLGIPTGIGGGAGGKAGDTDATPGAA</sequence>
<dbReference type="PANTHER" id="PTHR48101">
    <property type="entry name" value="METHYLMALONYL-COA MUTASE, MITOCHONDRIAL-RELATED"/>
    <property type="match status" value="1"/>
</dbReference>
<evidence type="ECO:0000313" key="8">
    <source>
        <dbReference type="Proteomes" id="UP000533469"/>
    </source>
</evidence>
<comment type="caution">
    <text evidence="7">The sequence shown here is derived from an EMBL/GenBank/DDBJ whole genome shotgun (WGS) entry which is preliminary data.</text>
</comment>
<dbReference type="EMBL" id="JACICD010000001">
    <property type="protein sequence ID" value="MBB3769628.1"/>
    <property type="molecule type" value="Genomic_DNA"/>
</dbReference>
<dbReference type="SUPFAM" id="SSF51703">
    <property type="entry name" value="Cobalamin (vitamin B12)-dependent enzymes"/>
    <property type="match status" value="1"/>
</dbReference>
<keyword evidence="5" id="KW-0170">Cobalt</keyword>
<dbReference type="AlphaFoldDB" id="A0A839Z6C7"/>
<dbReference type="InterPro" id="IPR016176">
    <property type="entry name" value="Cbl-dep_enz_cat"/>
</dbReference>
<dbReference type="GO" id="GO:0031419">
    <property type="term" value="F:cobalamin binding"/>
    <property type="evidence" value="ECO:0007669"/>
    <property type="project" value="UniProtKB-KW"/>
</dbReference>
<dbReference type="Gene3D" id="3.40.50.280">
    <property type="entry name" value="Cobalamin-binding domain"/>
    <property type="match status" value="1"/>
</dbReference>
<dbReference type="GO" id="GO:0004494">
    <property type="term" value="F:methylmalonyl-CoA mutase activity"/>
    <property type="evidence" value="ECO:0007669"/>
    <property type="project" value="UniProtKB-EC"/>
</dbReference>
<dbReference type="GO" id="GO:0046872">
    <property type="term" value="F:metal ion binding"/>
    <property type="evidence" value="ECO:0007669"/>
    <property type="project" value="InterPro"/>
</dbReference>
<keyword evidence="8" id="KW-1185">Reference proteome</keyword>
<reference evidence="7 8" key="1">
    <citation type="submission" date="2020-08" db="EMBL/GenBank/DDBJ databases">
        <title>Genomic Encyclopedia of Type Strains, Phase IV (KMG-IV): sequencing the most valuable type-strain genomes for metagenomic binning, comparative biology and taxonomic classification.</title>
        <authorList>
            <person name="Goeker M."/>
        </authorList>
    </citation>
    <scope>NUCLEOTIDE SEQUENCE [LARGE SCALE GENOMIC DNA]</scope>
    <source>
        <strain evidence="7 8">DSM 5895</strain>
    </source>
</reference>
<evidence type="ECO:0000256" key="4">
    <source>
        <dbReference type="ARBA" id="ARBA00023235"/>
    </source>
</evidence>
<evidence type="ECO:0000256" key="5">
    <source>
        <dbReference type="ARBA" id="ARBA00023285"/>
    </source>
</evidence>
<organism evidence="7 8">
    <name type="scientific">Ancylobacter tetraedralis</name>
    <dbReference type="NCBI Taxonomy" id="217068"/>
    <lineage>
        <taxon>Bacteria</taxon>
        <taxon>Pseudomonadati</taxon>
        <taxon>Pseudomonadota</taxon>
        <taxon>Alphaproteobacteria</taxon>
        <taxon>Hyphomicrobiales</taxon>
        <taxon>Xanthobacteraceae</taxon>
        <taxon>Ancylobacter</taxon>
    </lineage>
</organism>
<gene>
    <name evidence="7" type="ORF">FHS55_000214</name>
</gene>
<proteinExistence type="inferred from homology"/>
<evidence type="ECO:0000256" key="3">
    <source>
        <dbReference type="ARBA" id="ARBA00022628"/>
    </source>
</evidence>
<dbReference type="EC" id="5.4.99.2" evidence="7"/>
<dbReference type="Gene3D" id="3.20.20.240">
    <property type="entry name" value="Methylmalonyl-CoA mutase"/>
    <property type="match status" value="1"/>
</dbReference>
<keyword evidence="3" id="KW-0846">Cobalamin</keyword>
<dbReference type="GO" id="GO:0019678">
    <property type="term" value="P:propionate metabolic process, methylmalonyl pathway"/>
    <property type="evidence" value="ECO:0007669"/>
    <property type="project" value="TreeGrafter"/>
</dbReference>
<protein>
    <submittedName>
        <fullName evidence="7">Methylmalonyl-CoA mutase</fullName>
        <ecNumber evidence="7">5.4.99.2</ecNumber>
    </submittedName>
</protein>
<keyword evidence="4 7" id="KW-0413">Isomerase</keyword>
<comment type="cofactor">
    <cofactor evidence="1">
        <name>adenosylcob(III)alamin</name>
        <dbReference type="ChEBI" id="CHEBI:18408"/>
    </cofactor>
</comment>
<comment type="similarity">
    <text evidence="2">Belongs to the methylmalonyl-CoA mutase family.</text>
</comment>
<dbReference type="InterPro" id="IPR036724">
    <property type="entry name" value="Cobalamin-bd_sf"/>
</dbReference>
<dbReference type="GO" id="GO:0005737">
    <property type="term" value="C:cytoplasm"/>
    <property type="evidence" value="ECO:0007669"/>
    <property type="project" value="TreeGrafter"/>
</dbReference>
<evidence type="ECO:0000256" key="2">
    <source>
        <dbReference type="ARBA" id="ARBA00008465"/>
    </source>
</evidence>
<dbReference type="Pfam" id="PF01642">
    <property type="entry name" value="MM_CoA_mutase"/>
    <property type="match status" value="1"/>
</dbReference>